<dbReference type="GO" id="GO:0005524">
    <property type="term" value="F:ATP binding"/>
    <property type="evidence" value="ECO:0007669"/>
    <property type="project" value="UniProtKB-KW"/>
</dbReference>
<gene>
    <name evidence="10" type="ORF">EOS_37855</name>
</gene>
<dbReference type="InterPro" id="IPR013563">
    <property type="entry name" value="Oligopep_ABC_C"/>
</dbReference>
<dbReference type="AlphaFoldDB" id="A0A0J1CKU0"/>
<keyword evidence="7" id="KW-0067">ATP-binding</keyword>
<dbReference type="Gene3D" id="3.40.50.300">
    <property type="entry name" value="P-loop containing nucleotide triphosphate hydrolases"/>
    <property type="match status" value="1"/>
</dbReference>
<organism evidence="10 11">
    <name type="scientific">Caballeronia mineralivorans PML1(12)</name>
    <dbReference type="NCBI Taxonomy" id="908627"/>
    <lineage>
        <taxon>Bacteria</taxon>
        <taxon>Pseudomonadati</taxon>
        <taxon>Pseudomonadota</taxon>
        <taxon>Betaproteobacteria</taxon>
        <taxon>Burkholderiales</taxon>
        <taxon>Burkholderiaceae</taxon>
        <taxon>Caballeronia</taxon>
    </lineage>
</organism>
<dbReference type="GO" id="GO:0015833">
    <property type="term" value="P:peptide transport"/>
    <property type="evidence" value="ECO:0007669"/>
    <property type="project" value="InterPro"/>
</dbReference>
<dbReference type="OrthoDB" id="9802772at2"/>
<dbReference type="NCBIfam" id="TIGR01727">
    <property type="entry name" value="oligo_HPY"/>
    <property type="match status" value="1"/>
</dbReference>
<dbReference type="InterPro" id="IPR003439">
    <property type="entry name" value="ABC_transporter-like_ATP-bd"/>
</dbReference>
<dbReference type="InterPro" id="IPR017871">
    <property type="entry name" value="ABC_transporter-like_CS"/>
</dbReference>
<dbReference type="PANTHER" id="PTHR43297">
    <property type="entry name" value="OLIGOPEPTIDE TRANSPORT ATP-BINDING PROTEIN APPD"/>
    <property type="match status" value="1"/>
</dbReference>
<evidence type="ECO:0000313" key="11">
    <source>
        <dbReference type="Proteomes" id="UP000035963"/>
    </source>
</evidence>
<dbReference type="GO" id="GO:0005886">
    <property type="term" value="C:plasma membrane"/>
    <property type="evidence" value="ECO:0007669"/>
    <property type="project" value="UniProtKB-SubCell"/>
</dbReference>
<evidence type="ECO:0000313" key="10">
    <source>
        <dbReference type="EMBL" id="KLU21041.1"/>
    </source>
</evidence>
<dbReference type="Pfam" id="PF08352">
    <property type="entry name" value="oligo_HPY"/>
    <property type="match status" value="1"/>
</dbReference>
<dbReference type="PROSITE" id="PS50893">
    <property type="entry name" value="ABC_TRANSPORTER_2"/>
    <property type="match status" value="1"/>
</dbReference>
<feature type="domain" description="ABC transporter" evidence="9">
    <location>
        <begin position="18"/>
        <end position="265"/>
    </location>
</feature>
<dbReference type="CDD" id="cd03257">
    <property type="entry name" value="ABC_NikE_OppD_transporters"/>
    <property type="match status" value="1"/>
</dbReference>
<dbReference type="RefSeq" id="WP_047897352.1">
    <property type="nucleotide sequence ID" value="NZ_AEJF01000230.1"/>
</dbReference>
<evidence type="ECO:0000256" key="3">
    <source>
        <dbReference type="ARBA" id="ARBA00022448"/>
    </source>
</evidence>
<keyword evidence="5" id="KW-0997">Cell inner membrane</keyword>
<comment type="caution">
    <text evidence="10">The sequence shown here is derived from an EMBL/GenBank/DDBJ whole genome shotgun (WGS) entry which is preliminary data.</text>
</comment>
<reference evidence="10 11" key="1">
    <citation type="journal article" date="2015" name="Genome Announc.">
        <title>Draft Genome Sequence of Burkholderia sp. Strain PML1(12), an Ectomycorrhizosphere-Inhabiting Bacterium with Effective Mineral-Weathering Ability.</title>
        <authorList>
            <person name="Uroz S."/>
            <person name="Oger P."/>
        </authorList>
    </citation>
    <scope>NUCLEOTIDE SEQUENCE [LARGE SCALE GENOMIC DNA]</scope>
    <source>
        <strain evidence="11">PML1(12)</strain>
    </source>
</reference>
<accession>A0A0J1CKU0</accession>
<dbReference type="GO" id="GO:0016887">
    <property type="term" value="F:ATP hydrolysis activity"/>
    <property type="evidence" value="ECO:0007669"/>
    <property type="project" value="InterPro"/>
</dbReference>
<dbReference type="PANTHER" id="PTHR43297:SF2">
    <property type="entry name" value="DIPEPTIDE TRANSPORT ATP-BINDING PROTEIN DPPD"/>
    <property type="match status" value="1"/>
</dbReference>
<dbReference type="InterPro" id="IPR027417">
    <property type="entry name" value="P-loop_NTPase"/>
</dbReference>
<evidence type="ECO:0000256" key="2">
    <source>
        <dbReference type="ARBA" id="ARBA00005417"/>
    </source>
</evidence>
<name>A0A0J1CKU0_9BURK</name>
<evidence type="ECO:0000256" key="5">
    <source>
        <dbReference type="ARBA" id="ARBA00022519"/>
    </source>
</evidence>
<evidence type="ECO:0000256" key="6">
    <source>
        <dbReference type="ARBA" id="ARBA00022741"/>
    </source>
</evidence>
<proteinExistence type="inferred from homology"/>
<evidence type="ECO:0000256" key="4">
    <source>
        <dbReference type="ARBA" id="ARBA00022475"/>
    </source>
</evidence>
<keyword evidence="6" id="KW-0547">Nucleotide-binding</keyword>
<dbReference type="PATRIC" id="fig|908627.4.peg.8484"/>
<comment type="subcellular location">
    <subcellularLocation>
        <location evidence="1">Cell inner membrane</location>
        <topology evidence="1">Peripheral membrane protein</topology>
    </subcellularLocation>
</comment>
<dbReference type="PROSITE" id="PS00211">
    <property type="entry name" value="ABC_TRANSPORTER_1"/>
    <property type="match status" value="1"/>
</dbReference>
<dbReference type="SUPFAM" id="SSF52540">
    <property type="entry name" value="P-loop containing nucleoside triphosphate hydrolases"/>
    <property type="match status" value="1"/>
</dbReference>
<keyword evidence="11" id="KW-1185">Reference proteome</keyword>
<keyword evidence="3" id="KW-0813">Transport</keyword>
<dbReference type="InterPro" id="IPR003593">
    <property type="entry name" value="AAA+_ATPase"/>
</dbReference>
<dbReference type="Proteomes" id="UP000035963">
    <property type="component" value="Unassembled WGS sequence"/>
</dbReference>
<sequence length="344" mass="36792">MQVTTQEPRSQPIYAVDRLIVDLYTDKRTIRAVDDCSFSIKPGETLAIVGESGSGKTVMTLGPLGLLPEGIAVHFRGKALTARGDLLAVSGRHRSAVRGNDFGVVFQDPLSALNPMRRIGPQLAEQARRFAGLSAVAAKTDAISNLRRVGIADPEDRYWRYPHEFSGGMRQRAMIALALASRPKILLADEPTTALDATVQAQILALLKQIQAEDGLAIVLITHDIGVVAGMADRVAVMYAGRIVEEGAVADVLKTPTHPYTQGLLSSVPDLDTPIGERLTEIPGAPPDLSSLKAGCRFVPRCFAATPSCALARPPLAPLSSVTSTTPTHRVACFVMQSKCQEPI</sequence>
<evidence type="ECO:0000256" key="8">
    <source>
        <dbReference type="ARBA" id="ARBA00023136"/>
    </source>
</evidence>
<evidence type="ECO:0000259" key="9">
    <source>
        <dbReference type="PROSITE" id="PS50893"/>
    </source>
</evidence>
<keyword evidence="4" id="KW-1003">Cell membrane</keyword>
<dbReference type="EMBL" id="AEJF01000230">
    <property type="protein sequence ID" value="KLU21041.1"/>
    <property type="molecule type" value="Genomic_DNA"/>
</dbReference>
<dbReference type="SMART" id="SM00382">
    <property type="entry name" value="AAA"/>
    <property type="match status" value="1"/>
</dbReference>
<dbReference type="GO" id="GO:0055085">
    <property type="term" value="P:transmembrane transport"/>
    <property type="evidence" value="ECO:0007669"/>
    <property type="project" value="UniProtKB-ARBA"/>
</dbReference>
<evidence type="ECO:0000256" key="7">
    <source>
        <dbReference type="ARBA" id="ARBA00022840"/>
    </source>
</evidence>
<dbReference type="Pfam" id="PF00005">
    <property type="entry name" value="ABC_tran"/>
    <property type="match status" value="1"/>
</dbReference>
<dbReference type="FunFam" id="3.40.50.300:FF:000016">
    <property type="entry name" value="Oligopeptide ABC transporter ATP-binding component"/>
    <property type="match status" value="1"/>
</dbReference>
<dbReference type="InterPro" id="IPR050388">
    <property type="entry name" value="ABC_Ni/Peptide_Import"/>
</dbReference>
<protein>
    <submittedName>
        <fullName evidence="10">Peptide ABC transporter ATPase</fullName>
    </submittedName>
</protein>
<evidence type="ECO:0000256" key="1">
    <source>
        <dbReference type="ARBA" id="ARBA00004417"/>
    </source>
</evidence>
<comment type="similarity">
    <text evidence="2">Belongs to the ABC transporter superfamily.</text>
</comment>
<keyword evidence="8" id="KW-0472">Membrane</keyword>